<dbReference type="Proteomes" id="UP000094256">
    <property type="component" value="Chromosome"/>
</dbReference>
<dbReference type="EMBL" id="CP014168">
    <property type="protein sequence ID" value="AOH85205.1"/>
    <property type="molecule type" value="Genomic_DNA"/>
</dbReference>
<dbReference type="GO" id="GO:0046872">
    <property type="term" value="F:metal ion binding"/>
    <property type="evidence" value="ECO:0007669"/>
    <property type="project" value="UniProtKB-KW"/>
</dbReference>
<proteinExistence type="predicted"/>
<evidence type="ECO:0000313" key="4">
    <source>
        <dbReference type="EMBL" id="AOH85205.1"/>
    </source>
</evidence>
<dbReference type="PANTHER" id="PTHR43344">
    <property type="entry name" value="PHOSPHOSERINE PHOSPHATASE"/>
    <property type="match status" value="1"/>
</dbReference>
<dbReference type="InterPro" id="IPR050582">
    <property type="entry name" value="HAD-like_SerB"/>
</dbReference>
<dbReference type="Pfam" id="PF12710">
    <property type="entry name" value="HAD"/>
    <property type="match status" value="1"/>
</dbReference>
<dbReference type="SUPFAM" id="SSF56784">
    <property type="entry name" value="HAD-like"/>
    <property type="match status" value="1"/>
</dbReference>
<name>A0A1B3ZCQ6_9SPHN</name>
<dbReference type="AlphaFoldDB" id="A0A1B3ZCQ6"/>
<sequence length="224" mass="24707">MIAPRVRISVYDLDRTITSLPTWTPFLLHAAKATAPWRLALTPLVGIAALSHRDRDRRKQAMHRLMLGATLTGEMAARLAEDFAERLTRDHIRPGARAQMAADRADGRRIVIATAAHAFYARAIADRLGVVDLVATQARRNAAGDVTPLLDGPNCYGVAKRMMLERWLADAGIDRANAQIRFHSDHVSDAPSFEWADEAVAVNPHARLRTVAVARGWPILDWGA</sequence>
<keyword evidence="2" id="KW-0378">Hydrolase</keyword>
<dbReference type="Gene3D" id="3.40.50.1000">
    <property type="entry name" value="HAD superfamily/HAD-like"/>
    <property type="match status" value="1"/>
</dbReference>
<keyword evidence="5" id="KW-1185">Reference proteome</keyword>
<dbReference type="InterPro" id="IPR023214">
    <property type="entry name" value="HAD_sf"/>
</dbReference>
<dbReference type="NCBIfam" id="TIGR01488">
    <property type="entry name" value="HAD-SF-IB"/>
    <property type="match status" value="1"/>
</dbReference>
<keyword evidence="3" id="KW-0460">Magnesium</keyword>
<evidence type="ECO:0000313" key="5">
    <source>
        <dbReference type="Proteomes" id="UP000094256"/>
    </source>
</evidence>
<dbReference type="GO" id="GO:0016787">
    <property type="term" value="F:hydrolase activity"/>
    <property type="evidence" value="ECO:0007669"/>
    <property type="project" value="UniProtKB-KW"/>
</dbReference>
<organism evidence="4 5">
    <name type="scientific">Sphingomonas panacis</name>
    <dbReference type="NCBI Taxonomy" id="1560345"/>
    <lineage>
        <taxon>Bacteria</taxon>
        <taxon>Pseudomonadati</taxon>
        <taxon>Pseudomonadota</taxon>
        <taxon>Alphaproteobacteria</taxon>
        <taxon>Sphingomonadales</taxon>
        <taxon>Sphingomonadaceae</taxon>
        <taxon>Sphingomonas</taxon>
    </lineage>
</organism>
<dbReference type="InterPro" id="IPR036412">
    <property type="entry name" value="HAD-like_sf"/>
</dbReference>
<protein>
    <submittedName>
        <fullName evidence="4">Haloacid dehalogenase</fullName>
    </submittedName>
</protein>
<dbReference type="Gene3D" id="1.20.1440.100">
    <property type="entry name" value="SG protein - dephosphorylation function"/>
    <property type="match status" value="1"/>
</dbReference>
<accession>A0A1B3ZCQ6</accession>
<reference evidence="4 5" key="1">
    <citation type="submission" date="2016-01" db="EMBL/GenBank/DDBJ databases">
        <title>Complete genome and mega plasmid sequence of Sphingomonas panacis DCY99 elicits systemic resistance in rice to Xanthomonas oryzae.</title>
        <authorList>
            <person name="Kim Y.J."/>
            <person name="Yang D.C."/>
            <person name="Sing P."/>
        </authorList>
    </citation>
    <scope>NUCLEOTIDE SEQUENCE [LARGE SCALE GENOMIC DNA]</scope>
    <source>
        <strain evidence="4 5">DCY99</strain>
    </source>
</reference>
<dbReference type="RefSeq" id="WP_069205745.1">
    <property type="nucleotide sequence ID" value="NZ_CP014168.1"/>
</dbReference>
<dbReference type="OrthoDB" id="7739434at2"/>
<dbReference type="STRING" id="1560345.AWL63_15805"/>
<keyword evidence="1" id="KW-0479">Metal-binding</keyword>
<dbReference type="KEGG" id="span:AWL63_15805"/>
<evidence type="ECO:0000256" key="3">
    <source>
        <dbReference type="ARBA" id="ARBA00022842"/>
    </source>
</evidence>
<dbReference type="PANTHER" id="PTHR43344:SF13">
    <property type="entry name" value="PHOSPHATASE RV3661-RELATED"/>
    <property type="match status" value="1"/>
</dbReference>
<evidence type="ECO:0000256" key="2">
    <source>
        <dbReference type="ARBA" id="ARBA00022801"/>
    </source>
</evidence>
<evidence type="ECO:0000256" key="1">
    <source>
        <dbReference type="ARBA" id="ARBA00022723"/>
    </source>
</evidence>
<gene>
    <name evidence="4" type="ORF">AWL63_15805</name>
</gene>